<keyword evidence="2" id="KW-0732">Signal</keyword>
<dbReference type="AlphaFoldDB" id="A0AAD7ILF8"/>
<evidence type="ECO:0000313" key="3">
    <source>
        <dbReference type="EMBL" id="KAJ7745794.1"/>
    </source>
</evidence>
<sequence>MILLMYLSTAVITCPLWSPLSSEAERATGISIENAPSKIINGIKSLFLTSSNIGRASIDCGDEENSEGSNDLEGEHFKT</sequence>
<feature type="signal peptide" evidence="2">
    <location>
        <begin position="1"/>
        <end position="24"/>
    </location>
</feature>
<comment type="caution">
    <text evidence="3">The sequence shown here is derived from an EMBL/GenBank/DDBJ whole genome shotgun (WGS) entry which is preliminary data.</text>
</comment>
<feature type="region of interest" description="Disordered" evidence="1">
    <location>
        <begin position="58"/>
        <end position="79"/>
    </location>
</feature>
<protein>
    <submittedName>
        <fullName evidence="3">Uncharacterized protein</fullName>
    </submittedName>
</protein>
<dbReference type="EMBL" id="JARJLG010000101">
    <property type="protein sequence ID" value="KAJ7745794.1"/>
    <property type="molecule type" value="Genomic_DNA"/>
</dbReference>
<evidence type="ECO:0000256" key="2">
    <source>
        <dbReference type="SAM" id="SignalP"/>
    </source>
</evidence>
<evidence type="ECO:0000256" key="1">
    <source>
        <dbReference type="SAM" id="MobiDB-lite"/>
    </source>
</evidence>
<proteinExistence type="predicted"/>
<feature type="compositionally biased region" description="Acidic residues" evidence="1">
    <location>
        <begin position="60"/>
        <end position="72"/>
    </location>
</feature>
<organism evidence="3 4">
    <name type="scientific">Mycena maculata</name>
    <dbReference type="NCBI Taxonomy" id="230809"/>
    <lineage>
        <taxon>Eukaryota</taxon>
        <taxon>Fungi</taxon>
        <taxon>Dikarya</taxon>
        <taxon>Basidiomycota</taxon>
        <taxon>Agaricomycotina</taxon>
        <taxon>Agaricomycetes</taxon>
        <taxon>Agaricomycetidae</taxon>
        <taxon>Agaricales</taxon>
        <taxon>Marasmiineae</taxon>
        <taxon>Mycenaceae</taxon>
        <taxon>Mycena</taxon>
    </lineage>
</organism>
<feature type="chain" id="PRO_5042070090" evidence="2">
    <location>
        <begin position="25"/>
        <end position="79"/>
    </location>
</feature>
<evidence type="ECO:0000313" key="4">
    <source>
        <dbReference type="Proteomes" id="UP001215280"/>
    </source>
</evidence>
<gene>
    <name evidence="3" type="ORF">DFH07DRAFT_833230</name>
</gene>
<keyword evidence="4" id="KW-1185">Reference proteome</keyword>
<accession>A0AAD7ILF8</accession>
<name>A0AAD7ILF8_9AGAR</name>
<dbReference type="Proteomes" id="UP001215280">
    <property type="component" value="Unassembled WGS sequence"/>
</dbReference>
<reference evidence="3" key="1">
    <citation type="submission" date="2023-03" db="EMBL/GenBank/DDBJ databases">
        <title>Massive genome expansion in bonnet fungi (Mycena s.s.) driven by repeated elements and novel gene families across ecological guilds.</title>
        <authorList>
            <consortium name="Lawrence Berkeley National Laboratory"/>
            <person name="Harder C.B."/>
            <person name="Miyauchi S."/>
            <person name="Viragh M."/>
            <person name="Kuo A."/>
            <person name="Thoen E."/>
            <person name="Andreopoulos B."/>
            <person name="Lu D."/>
            <person name="Skrede I."/>
            <person name="Drula E."/>
            <person name="Henrissat B."/>
            <person name="Morin E."/>
            <person name="Kohler A."/>
            <person name="Barry K."/>
            <person name="LaButti K."/>
            <person name="Morin E."/>
            <person name="Salamov A."/>
            <person name="Lipzen A."/>
            <person name="Mereny Z."/>
            <person name="Hegedus B."/>
            <person name="Baldrian P."/>
            <person name="Stursova M."/>
            <person name="Weitz H."/>
            <person name="Taylor A."/>
            <person name="Grigoriev I.V."/>
            <person name="Nagy L.G."/>
            <person name="Martin F."/>
            <person name="Kauserud H."/>
        </authorList>
    </citation>
    <scope>NUCLEOTIDE SEQUENCE</scope>
    <source>
        <strain evidence="3">CBHHK188m</strain>
    </source>
</reference>